<name>A0A974P344_9CAUL</name>
<evidence type="ECO:0000313" key="1">
    <source>
        <dbReference type="EMBL" id="QQZ50082.1"/>
    </source>
</evidence>
<reference evidence="1" key="1">
    <citation type="submission" date="2021-01" db="EMBL/GenBank/DDBJ databases">
        <title>Genome sequence of Phenylobacterium sp. 20VBR1 isolated from a valley glaceir, Ny-Alesund, Svalbard.</title>
        <authorList>
            <person name="Thomas F.A."/>
            <person name="Krishnan K.P."/>
            <person name="Sinha R.K."/>
        </authorList>
    </citation>
    <scope>NUCLEOTIDE SEQUENCE</scope>
    <source>
        <strain evidence="1">20VBR1</strain>
    </source>
</reference>
<sequence length="115" mass="12191">MVKLKAKREAKDRGFRSPLDVAQDALHDFQNGPDIPRPNLAESFIPVVGPAWEAVADLQDGNYGGAAFNGLMAVGDALPVGVAVKGLKAASKGLLSSRRDPSPQVRQLRRFAGLA</sequence>
<accession>A0A974P344</accession>
<gene>
    <name evidence="1" type="ORF">JKL49_26255</name>
</gene>
<dbReference type="EMBL" id="CP068570">
    <property type="protein sequence ID" value="QQZ50082.1"/>
    <property type="molecule type" value="Genomic_DNA"/>
</dbReference>
<organism evidence="1">
    <name type="scientific">Phenylobacterium glaciei</name>
    <dbReference type="NCBI Taxonomy" id="2803784"/>
    <lineage>
        <taxon>Bacteria</taxon>
        <taxon>Pseudomonadati</taxon>
        <taxon>Pseudomonadota</taxon>
        <taxon>Alphaproteobacteria</taxon>
        <taxon>Caulobacterales</taxon>
        <taxon>Caulobacteraceae</taxon>
        <taxon>Phenylobacterium</taxon>
    </lineage>
</organism>
<proteinExistence type="predicted"/>
<dbReference type="AlphaFoldDB" id="A0A974P344"/>
<protein>
    <submittedName>
        <fullName evidence="1">Uncharacterized protein</fullName>
    </submittedName>
</protein>